<dbReference type="PANTHER" id="PTHR47568:SF2">
    <property type="entry name" value="E3 UBIQUITIN-PROTEIN LIGASE SP1-RELATED"/>
    <property type="match status" value="1"/>
</dbReference>
<keyword evidence="9" id="KW-0862">Zinc</keyword>
<evidence type="ECO:0000256" key="8">
    <source>
        <dbReference type="ARBA" id="ARBA00022786"/>
    </source>
</evidence>
<evidence type="ECO:0000256" key="9">
    <source>
        <dbReference type="ARBA" id="ARBA00022833"/>
    </source>
</evidence>
<evidence type="ECO:0000256" key="1">
    <source>
        <dbReference type="ARBA" id="ARBA00000900"/>
    </source>
</evidence>
<dbReference type="PANTHER" id="PTHR47568">
    <property type="match status" value="1"/>
</dbReference>
<evidence type="ECO:0000256" key="10">
    <source>
        <dbReference type="ARBA" id="ARBA00022989"/>
    </source>
</evidence>
<dbReference type="EC" id="2.3.2.27" evidence="3"/>
<evidence type="ECO:0000256" key="6">
    <source>
        <dbReference type="ARBA" id="ARBA00022723"/>
    </source>
</evidence>
<dbReference type="Proteomes" id="UP000653305">
    <property type="component" value="Unassembled WGS sequence"/>
</dbReference>
<reference evidence="14" key="1">
    <citation type="submission" date="2020-07" db="EMBL/GenBank/DDBJ databases">
        <title>Ethylene signaling mediates host invasion by parasitic plants.</title>
        <authorList>
            <person name="Yoshida S."/>
        </authorList>
    </citation>
    <scope>NUCLEOTIDE SEQUENCE</scope>
    <source>
        <strain evidence="14">Okayama</strain>
    </source>
</reference>
<feature type="region of interest" description="Disordered" evidence="12">
    <location>
        <begin position="1"/>
        <end position="43"/>
    </location>
</feature>
<keyword evidence="8" id="KW-0833">Ubl conjugation pathway</keyword>
<evidence type="ECO:0000256" key="11">
    <source>
        <dbReference type="ARBA" id="ARBA00023136"/>
    </source>
</evidence>
<dbReference type="GO" id="GO:0008270">
    <property type="term" value="F:zinc ion binding"/>
    <property type="evidence" value="ECO:0007669"/>
    <property type="project" value="UniProtKB-KW"/>
</dbReference>
<keyword evidence="4" id="KW-0808">Transferase</keyword>
<name>A0A830CC20_9LAMI</name>
<dbReference type="InterPro" id="IPR044231">
    <property type="entry name" value="SP1/SPL1"/>
</dbReference>
<dbReference type="GO" id="GO:0016567">
    <property type="term" value="P:protein ubiquitination"/>
    <property type="evidence" value="ECO:0007669"/>
    <property type="project" value="InterPro"/>
</dbReference>
<comment type="caution">
    <text evidence="14">The sequence shown here is derived from an EMBL/GenBank/DDBJ whole genome shotgun (WGS) entry which is preliminary data.</text>
</comment>
<dbReference type="AlphaFoldDB" id="A0A830CC20"/>
<sequence length="366" mass="40921">MDSPKKKKNNNSGFDRVTRQEGGRLGCANLPRPSIGIGEREERAAADEKKQLVDRILNSVEEDNEKFLQTLRSWADRYEHSAVEEDVHVGSRVLPILINATLNSIESVLGIFRLTPSKKRKIQIHDANGIFRPSREADYLKSVTPETQSLLRCDDEGKWKKQKKHVAFRLESRFLDDGTGLAHVTRSGYGDGLPRTFASKVFEKFKQSLERVNDLEENGFKILGVEKTERVLRLKTLLTVVGEGPNETILIRKPSIGRFDITGDTVSGLIASQQSFARSNISLECEGLSGQISLDHAVGRISGVALMSLYAISVNVNKYAVSSKLGIIALRLSLFISRRNARCNNSGLGMWLMLVKLVEMQRQQVK</sequence>
<proteinExistence type="predicted"/>
<evidence type="ECO:0000256" key="5">
    <source>
        <dbReference type="ARBA" id="ARBA00022692"/>
    </source>
</evidence>
<keyword evidence="11" id="KW-0472">Membrane</keyword>
<evidence type="ECO:0000256" key="7">
    <source>
        <dbReference type="ARBA" id="ARBA00022771"/>
    </source>
</evidence>
<dbReference type="GO" id="GO:0016020">
    <property type="term" value="C:membrane"/>
    <property type="evidence" value="ECO:0007669"/>
    <property type="project" value="UniProtKB-SubCell"/>
</dbReference>
<comment type="catalytic activity">
    <reaction evidence="1">
        <text>S-ubiquitinyl-[E2 ubiquitin-conjugating enzyme]-L-cysteine + [acceptor protein]-L-lysine = [E2 ubiquitin-conjugating enzyme]-L-cysteine + N(6)-ubiquitinyl-[acceptor protein]-L-lysine.</text>
        <dbReference type="EC" id="2.3.2.27"/>
    </reaction>
</comment>
<keyword evidence="15" id="KW-1185">Reference proteome</keyword>
<comment type="subcellular location">
    <subcellularLocation>
        <location evidence="2">Membrane</location>
        <topology evidence="2">Multi-pass membrane protein</topology>
    </subcellularLocation>
</comment>
<evidence type="ECO:0000256" key="3">
    <source>
        <dbReference type="ARBA" id="ARBA00012483"/>
    </source>
</evidence>
<protein>
    <recommendedName>
        <fullName evidence="3">RING-type E3 ubiquitin transferase</fullName>
        <ecNumber evidence="3">2.3.2.27</ecNumber>
    </recommendedName>
</protein>
<evidence type="ECO:0000256" key="4">
    <source>
        <dbReference type="ARBA" id="ARBA00022679"/>
    </source>
</evidence>
<dbReference type="InterPro" id="IPR022170">
    <property type="entry name" value="MUL1-like"/>
</dbReference>
<keyword evidence="6" id="KW-0479">Metal-binding</keyword>
<dbReference type="EMBL" id="BMAC01000328">
    <property type="protein sequence ID" value="GFP93884.1"/>
    <property type="molecule type" value="Genomic_DNA"/>
</dbReference>
<evidence type="ECO:0000256" key="12">
    <source>
        <dbReference type="SAM" id="MobiDB-lite"/>
    </source>
</evidence>
<evidence type="ECO:0000313" key="14">
    <source>
        <dbReference type="EMBL" id="GFP93884.1"/>
    </source>
</evidence>
<dbReference type="Pfam" id="PF12483">
    <property type="entry name" value="GIDE"/>
    <property type="match status" value="1"/>
</dbReference>
<accession>A0A830CC20</accession>
<evidence type="ECO:0000256" key="2">
    <source>
        <dbReference type="ARBA" id="ARBA00004141"/>
    </source>
</evidence>
<feature type="domain" description="E3 Ubiquitin ligase MUL1-like" evidence="13">
    <location>
        <begin position="157"/>
        <end position="278"/>
    </location>
</feature>
<keyword evidence="7" id="KW-0863">Zinc-finger</keyword>
<evidence type="ECO:0000313" key="15">
    <source>
        <dbReference type="Proteomes" id="UP000653305"/>
    </source>
</evidence>
<dbReference type="GO" id="GO:0061630">
    <property type="term" value="F:ubiquitin protein ligase activity"/>
    <property type="evidence" value="ECO:0007669"/>
    <property type="project" value="UniProtKB-EC"/>
</dbReference>
<evidence type="ECO:0000259" key="13">
    <source>
        <dbReference type="Pfam" id="PF12483"/>
    </source>
</evidence>
<organism evidence="14 15">
    <name type="scientific">Phtheirospermum japonicum</name>
    <dbReference type="NCBI Taxonomy" id="374723"/>
    <lineage>
        <taxon>Eukaryota</taxon>
        <taxon>Viridiplantae</taxon>
        <taxon>Streptophyta</taxon>
        <taxon>Embryophyta</taxon>
        <taxon>Tracheophyta</taxon>
        <taxon>Spermatophyta</taxon>
        <taxon>Magnoliopsida</taxon>
        <taxon>eudicotyledons</taxon>
        <taxon>Gunneridae</taxon>
        <taxon>Pentapetalae</taxon>
        <taxon>asterids</taxon>
        <taxon>lamiids</taxon>
        <taxon>Lamiales</taxon>
        <taxon>Orobanchaceae</taxon>
        <taxon>Orobanchaceae incertae sedis</taxon>
        <taxon>Phtheirospermum</taxon>
    </lineage>
</organism>
<gene>
    <name evidence="14" type="ORF">PHJA_001532700</name>
</gene>
<keyword evidence="10" id="KW-1133">Transmembrane helix</keyword>
<keyword evidence="5" id="KW-0812">Transmembrane</keyword>